<name>A0A0E9PCG6_ANGAN</name>
<evidence type="ECO:0000313" key="2">
    <source>
        <dbReference type="EMBL" id="JAH02346.1"/>
    </source>
</evidence>
<dbReference type="EMBL" id="GBXM01106231">
    <property type="protein sequence ID" value="JAH02346.1"/>
    <property type="molecule type" value="Transcribed_RNA"/>
</dbReference>
<evidence type="ECO:0000256" key="1">
    <source>
        <dbReference type="SAM" id="MobiDB-lite"/>
    </source>
</evidence>
<sequence length="23" mass="2956">MLKELRFTEKNEKRWTKSTNREM</sequence>
<reference evidence="2" key="2">
    <citation type="journal article" date="2015" name="Fish Shellfish Immunol.">
        <title>Early steps in the European eel (Anguilla anguilla)-Vibrio vulnificus interaction in the gills: Role of the RtxA13 toxin.</title>
        <authorList>
            <person name="Callol A."/>
            <person name="Pajuelo D."/>
            <person name="Ebbesson L."/>
            <person name="Teles M."/>
            <person name="MacKenzie S."/>
            <person name="Amaro C."/>
        </authorList>
    </citation>
    <scope>NUCLEOTIDE SEQUENCE</scope>
</reference>
<feature type="region of interest" description="Disordered" evidence="1">
    <location>
        <begin position="1"/>
        <end position="23"/>
    </location>
</feature>
<protein>
    <submittedName>
        <fullName evidence="2">Uncharacterized protein</fullName>
    </submittedName>
</protein>
<organism evidence="2">
    <name type="scientific">Anguilla anguilla</name>
    <name type="common">European freshwater eel</name>
    <name type="synonym">Muraena anguilla</name>
    <dbReference type="NCBI Taxonomy" id="7936"/>
    <lineage>
        <taxon>Eukaryota</taxon>
        <taxon>Metazoa</taxon>
        <taxon>Chordata</taxon>
        <taxon>Craniata</taxon>
        <taxon>Vertebrata</taxon>
        <taxon>Euteleostomi</taxon>
        <taxon>Actinopterygii</taxon>
        <taxon>Neopterygii</taxon>
        <taxon>Teleostei</taxon>
        <taxon>Anguilliformes</taxon>
        <taxon>Anguillidae</taxon>
        <taxon>Anguilla</taxon>
    </lineage>
</organism>
<reference evidence="2" key="1">
    <citation type="submission" date="2014-11" db="EMBL/GenBank/DDBJ databases">
        <authorList>
            <person name="Amaro Gonzalez C."/>
        </authorList>
    </citation>
    <scope>NUCLEOTIDE SEQUENCE</scope>
</reference>
<accession>A0A0E9PCG6</accession>
<dbReference type="AlphaFoldDB" id="A0A0E9PCG6"/>
<proteinExistence type="predicted"/>